<name>A0A917S8F6_9BACL</name>
<dbReference type="AlphaFoldDB" id="A0A917S8F6"/>
<dbReference type="RefSeq" id="WP_188804198.1">
    <property type="nucleotide sequence ID" value="NZ_BMOK01000014.1"/>
</dbReference>
<organism evidence="1 2">
    <name type="scientific">Sporolactobacillus putidus</name>
    <dbReference type="NCBI Taxonomy" id="492735"/>
    <lineage>
        <taxon>Bacteria</taxon>
        <taxon>Bacillati</taxon>
        <taxon>Bacillota</taxon>
        <taxon>Bacilli</taxon>
        <taxon>Bacillales</taxon>
        <taxon>Sporolactobacillaceae</taxon>
        <taxon>Sporolactobacillus</taxon>
    </lineage>
</organism>
<proteinExistence type="predicted"/>
<evidence type="ECO:0000313" key="2">
    <source>
        <dbReference type="Proteomes" id="UP000654670"/>
    </source>
</evidence>
<reference evidence="1" key="2">
    <citation type="submission" date="2020-09" db="EMBL/GenBank/DDBJ databases">
        <authorList>
            <person name="Sun Q."/>
            <person name="Ohkuma M."/>
        </authorList>
    </citation>
    <scope>NUCLEOTIDE SEQUENCE</scope>
    <source>
        <strain evidence="1">JCM 15325</strain>
    </source>
</reference>
<dbReference type="Proteomes" id="UP000654670">
    <property type="component" value="Unassembled WGS sequence"/>
</dbReference>
<sequence>MRKKGLIIVVLAACAACVLFLVYPFIFSARPSITFFPENGGVHYQAAATGLELDPATGTINWTVGSEIDHRAYLMQDFSLLYKNNRLIAMINHWERNATTLWQKKQFQASPGCYQSLSVHEAEIHSGGRIYGKTELSEDQLFIGWDQAHFVSFKAAASKKETELSSQYKNRIAFTRAELLRKASKKYGFNPGAYQIFPLFELTPSSVRTLFPFNRDKAWRITVQLWEGIYKTFLQGIETSSGRYEPAVGSSMPLLLIAGDHLLIVIETSRGDVVLLKQVFN</sequence>
<comment type="caution">
    <text evidence="1">The sequence shown here is derived from an EMBL/GenBank/DDBJ whole genome shotgun (WGS) entry which is preliminary data.</text>
</comment>
<accession>A0A917S8F6</accession>
<reference evidence="1" key="1">
    <citation type="journal article" date="2014" name="Int. J. Syst. Evol. Microbiol.">
        <title>Complete genome sequence of Corynebacterium casei LMG S-19264T (=DSM 44701T), isolated from a smear-ripened cheese.</title>
        <authorList>
            <consortium name="US DOE Joint Genome Institute (JGI-PGF)"/>
            <person name="Walter F."/>
            <person name="Albersmeier A."/>
            <person name="Kalinowski J."/>
            <person name="Ruckert C."/>
        </authorList>
    </citation>
    <scope>NUCLEOTIDE SEQUENCE</scope>
    <source>
        <strain evidence="1">JCM 15325</strain>
    </source>
</reference>
<dbReference type="EMBL" id="BMOK01000014">
    <property type="protein sequence ID" value="GGL61416.1"/>
    <property type="molecule type" value="Genomic_DNA"/>
</dbReference>
<protein>
    <submittedName>
        <fullName evidence="1">Uncharacterized protein</fullName>
    </submittedName>
</protein>
<evidence type="ECO:0000313" key="1">
    <source>
        <dbReference type="EMBL" id="GGL61416.1"/>
    </source>
</evidence>
<keyword evidence="2" id="KW-1185">Reference proteome</keyword>
<gene>
    <name evidence="1" type="ORF">GCM10007968_26770</name>
</gene>